<dbReference type="PANTHER" id="PTHR30348">
    <property type="entry name" value="UNCHARACTERIZED PROTEIN YECE"/>
    <property type="match status" value="1"/>
</dbReference>
<evidence type="ECO:0000313" key="1">
    <source>
        <dbReference type="EMBL" id="UVI29979.1"/>
    </source>
</evidence>
<reference evidence="1" key="1">
    <citation type="submission" date="2022-01" db="EMBL/GenBank/DDBJ databases">
        <title>Paenibacillus spongiae sp. nov., isolated from marine sponge.</title>
        <authorList>
            <person name="Li Z."/>
            <person name="Zhang M."/>
        </authorList>
    </citation>
    <scope>NUCLEOTIDE SEQUENCE</scope>
    <source>
        <strain evidence="1">PHS-Z3</strain>
    </source>
</reference>
<dbReference type="RefSeq" id="WP_258386049.1">
    <property type="nucleotide sequence ID" value="NZ_CP091430.1"/>
</dbReference>
<dbReference type="InterPro" id="IPR002763">
    <property type="entry name" value="DUF72"/>
</dbReference>
<gene>
    <name evidence="1" type="ORF">L1F29_32130</name>
</gene>
<dbReference type="Pfam" id="PF01904">
    <property type="entry name" value="DUF72"/>
    <property type="match status" value="1"/>
</dbReference>
<evidence type="ECO:0000313" key="2">
    <source>
        <dbReference type="Proteomes" id="UP001057877"/>
    </source>
</evidence>
<keyword evidence="2" id="KW-1185">Reference proteome</keyword>
<sequence length="282" mass="32527">MIAIGLAGWGDHDELYNPGVRAGDKLTHYAKHFPVVEVDSTYYAIPAAETCRKWADMTPASFSFIVKAYKGLTGHDRRQPSLAELEAAMRSFLESVQPFWEAGKLKAILCQYPPWFDCTRDNVEVLRETKRMIGHLPAALEFRHESWFSDAYRTKTLHFMKREGWIHSICDEPQVPPFSVPTVLQATDAEVTMVRMHGRNISGWSKRGDPNWRAVRYLYRYSRDELREWADRLRLLEQESKEVYVVFNNNSGGDAAANAKELMNLLHMDTLPMAPRQLDLFE</sequence>
<dbReference type="PANTHER" id="PTHR30348:SF13">
    <property type="entry name" value="UPF0759 PROTEIN YUNF"/>
    <property type="match status" value="1"/>
</dbReference>
<dbReference type="InterPro" id="IPR036520">
    <property type="entry name" value="UPF0759_sf"/>
</dbReference>
<dbReference type="EMBL" id="CP091430">
    <property type="protein sequence ID" value="UVI29979.1"/>
    <property type="molecule type" value="Genomic_DNA"/>
</dbReference>
<proteinExistence type="predicted"/>
<dbReference type="SUPFAM" id="SSF117396">
    <property type="entry name" value="TM1631-like"/>
    <property type="match status" value="1"/>
</dbReference>
<dbReference type="Gene3D" id="3.20.20.410">
    <property type="entry name" value="Protein of unknown function UPF0759"/>
    <property type="match status" value="1"/>
</dbReference>
<name>A0ABY5S7V4_9BACL</name>
<protein>
    <submittedName>
        <fullName evidence="1">DUF72 domain-containing protein</fullName>
    </submittedName>
</protein>
<accession>A0ABY5S7V4</accession>
<organism evidence="1 2">
    <name type="scientific">Paenibacillus spongiae</name>
    <dbReference type="NCBI Taxonomy" id="2909671"/>
    <lineage>
        <taxon>Bacteria</taxon>
        <taxon>Bacillati</taxon>
        <taxon>Bacillota</taxon>
        <taxon>Bacilli</taxon>
        <taxon>Bacillales</taxon>
        <taxon>Paenibacillaceae</taxon>
        <taxon>Paenibacillus</taxon>
    </lineage>
</organism>
<dbReference type="Proteomes" id="UP001057877">
    <property type="component" value="Chromosome"/>
</dbReference>